<proteinExistence type="predicted"/>
<dbReference type="OrthoDB" id="6510177at2759"/>
<dbReference type="CTD" id="31251573"/>
<accession>A0A1S0UKF0</accession>
<name>A0A1S0UKF0_LOALO</name>
<protein>
    <submittedName>
        <fullName evidence="1">Uncharacterized protein</fullName>
    </submittedName>
</protein>
<reference evidence="1" key="1">
    <citation type="submission" date="2012-04" db="EMBL/GenBank/DDBJ databases">
        <title>The Genome Sequence of Loa loa.</title>
        <authorList>
            <consortium name="The Broad Institute Genome Sequencing Platform"/>
            <consortium name="Broad Institute Genome Sequencing Center for Infectious Disease"/>
            <person name="Nutman T.B."/>
            <person name="Fink D.L."/>
            <person name="Russ C."/>
            <person name="Young S."/>
            <person name="Zeng Q."/>
            <person name="Gargeya S."/>
            <person name="Alvarado L."/>
            <person name="Berlin A."/>
            <person name="Chapman S.B."/>
            <person name="Chen Z."/>
            <person name="Freedman E."/>
            <person name="Gellesch M."/>
            <person name="Goldberg J."/>
            <person name="Griggs A."/>
            <person name="Gujja S."/>
            <person name="Heilman E.R."/>
            <person name="Heiman D."/>
            <person name="Howarth C."/>
            <person name="Mehta T."/>
            <person name="Neiman D."/>
            <person name="Pearson M."/>
            <person name="Roberts A."/>
            <person name="Saif S."/>
            <person name="Shea T."/>
            <person name="Shenoy N."/>
            <person name="Sisk P."/>
            <person name="Stolte C."/>
            <person name="Sykes S."/>
            <person name="White J."/>
            <person name="Yandava C."/>
            <person name="Haas B."/>
            <person name="Henn M.R."/>
            <person name="Nusbaum C."/>
            <person name="Birren B."/>
        </authorList>
    </citation>
    <scope>NUCLEOTIDE SEQUENCE [LARGE SCALE GENOMIC DNA]</scope>
</reference>
<dbReference type="OMA" id="RYDEFRI"/>
<dbReference type="GeneID" id="31251573"/>
<organism evidence="1">
    <name type="scientific">Loa loa</name>
    <name type="common">Eye worm</name>
    <name type="synonym">Filaria loa</name>
    <dbReference type="NCBI Taxonomy" id="7209"/>
    <lineage>
        <taxon>Eukaryota</taxon>
        <taxon>Metazoa</taxon>
        <taxon>Ecdysozoa</taxon>
        <taxon>Nematoda</taxon>
        <taxon>Chromadorea</taxon>
        <taxon>Rhabditida</taxon>
        <taxon>Spirurina</taxon>
        <taxon>Spiruromorpha</taxon>
        <taxon>Filarioidea</taxon>
        <taxon>Onchocercidae</taxon>
        <taxon>Loa</taxon>
    </lineage>
</organism>
<gene>
    <name evidence="1" type="ORF">LOAG_17100</name>
</gene>
<dbReference type="EMBL" id="JH712104">
    <property type="protein sequence ID" value="EJD75848.1"/>
    <property type="molecule type" value="Genomic_DNA"/>
</dbReference>
<dbReference type="RefSeq" id="XP_020306683.1">
    <property type="nucleotide sequence ID" value="XM_020449760.1"/>
</dbReference>
<sequence length="166" mass="19285">MIKELKLLIESFEIPDSKEPIRYDEFRIPGNNINYFFDAFKFGYDLVTLNNKSDGSIILSYPQGSIFGHHISLASHFFGVKVTENFMEKGLPTAMESAKTIALFFMVKAHGFSQKYRLRQWQLALHQLSENENYSDLFVFHIYGDQVSSNCRLSIVTKIEGYFYPR</sequence>
<dbReference type="AlphaFoldDB" id="A0A1S0UKF0"/>
<dbReference type="InParanoid" id="A0A1S0UKF0"/>
<evidence type="ECO:0000313" key="1">
    <source>
        <dbReference type="EMBL" id="EJD75848.1"/>
    </source>
</evidence>
<dbReference type="KEGG" id="loa:LOAG_17100"/>